<dbReference type="AlphaFoldDB" id="A0A1X7U9V3"/>
<sequence>MEEFLRVSQDKLDFGRLRNTAYPASEYVLGAKLPDCHYDVCILIVRITELVFGCGRNGWTQHSLELLHNLIWRHNILTEVAEGLESCVTTLHNLVHLPDDIKRFSSPDNYWCFVFERAVHTYVERSSNNKHLELTFAKAESRRELLKFLFSKSNSSTPCFQDQLLHASSITKARLCFSNCYDNRAILVGGKKTITVPSNMIQSLVPSLMQPSETVGVSC</sequence>
<evidence type="ECO:0000313" key="1">
    <source>
        <dbReference type="EnsemblMetazoa" id="Aqu2.1.24241_001"/>
    </source>
</evidence>
<accession>A0A1X7U9V3</accession>
<name>A0A1X7U9V3_AMPQE</name>
<proteinExistence type="predicted"/>
<dbReference type="EnsemblMetazoa" id="Aqu2.1.24241_001">
    <property type="protein sequence ID" value="Aqu2.1.24241_001"/>
    <property type="gene ID" value="Aqu2.1.24241"/>
</dbReference>
<protein>
    <submittedName>
        <fullName evidence="1">Uncharacterized protein</fullName>
    </submittedName>
</protein>
<dbReference type="InParanoid" id="A0A1X7U9V3"/>
<reference evidence="1" key="1">
    <citation type="submission" date="2017-05" db="UniProtKB">
        <authorList>
            <consortium name="EnsemblMetazoa"/>
        </authorList>
    </citation>
    <scope>IDENTIFICATION</scope>
</reference>
<dbReference type="OrthoDB" id="5964662at2759"/>
<organism evidence="1">
    <name type="scientific">Amphimedon queenslandica</name>
    <name type="common">Sponge</name>
    <dbReference type="NCBI Taxonomy" id="400682"/>
    <lineage>
        <taxon>Eukaryota</taxon>
        <taxon>Metazoa</taxon>
        <taxon>Porifera</taxon>
        <taxon>Demospongiae</taxon>
        <taxon>Heteroscleromorpha</taxon>
        <taxon>Haplosclerida</taxon>
        <taxon>Niphatidae</taxon>
        <taxon>Amphimedon</taxon>
    </lineage>
</organism>